<accession>A0A929RPG3</accession>
<dbReference type="EMBL" id="JABZGF010000003">
    <property type="protein sequence ID" value="MBF0965662.1"/>
    <property type="molecule type" value="Genomic_DNA"/>
</dbReference>
<dbReference type="InterPro" id="IPR021145">
    <property type="entry name" value="Portal_protein_SPP1_Gp6-like"/>
</dbReference>
<comment type="caution">
    <text evidence="1">The sequence shown here is derived from an EMBL/GenBank/DDBJ whole genome shotgun (WGS) entry which is preliminary data.</text>
</comment>
<name>A0A929RPG3_9ACTO</name>
<dbReference type="Pfam" id="PF05133">
    <property type="entry name" value="SPP1_portal"/>
    <property type="match status" value="1"/>
</dbReference>
<gene>
    <name evidence="1" type="ORF">HXK09_00545</name>
</gene>
<evidence type="ECO:0000313" key="1">
    <source>
        <dbReference type="EMBL" id="MBF0965662.1"/>
    </source>
</evidence>
<protein>
    <submittedName>
        <fullName evidence="1">Phage portal protein</fullName>
    </submittedName>
</protein>
<sequence length="284" mass="32330">MNIFTYLKKKGIDTVDSSFYTKIKLWDSWYRGNVAKFHSYRIYNGSGKHTNCRRKSLGMTKKVCEDIADLLLNEKVKITIGDNATSDFVNQVLEDARFNVLGNEYQERKAACGTVAYVPYLTDMEVDEGGNIISAKIKLDYVVSRSIYPTAWENGRITECLFVFEKTYQRKKYAHMQLHKRETTEDGGFQYVIENGVVLASDGAGKELSEEDWNKIPYFQGLAPRVETGSDKPQFVIDKLNIANNVDEDDTNPMGVSIYANACDVLAKIDLEYDSYANEFELGR</sequence>
<dbReference type="AlphaFoldDB" id="A0A929RPG3"/>
<feature type="non-terminal residue" evidence="1">
    <location>
        <position position="284"/>
    </location>
</feature>
<dbReference type="Proteomes" id="UP000759246">
    <property type="component" value="Unassembled WGS sequence"/>
</dbReference>
<reference evidence="1" key="1">
    <citation type="submission" date="2020-04" db="EMBL/GenBank/DDBJ databases">
        <title>Deep metagenomics examines the oral microbiome during advanced dental caries in children, revealing novel taxa and co-occurrences with host molecules.</title>
        <authorList>
            <person name="Baker J.L."/>
            <person name="Morton J.T."/>
            <person name="Dinis M."/>
            <person name="Alvarez R."/>
            <person name="Tran N.C."/>
            <person name="Knight R."/>
            <person name="Edlund A."/>
        </authorList>
    </citation>
    <scope>NUCLEOTIDE SEQUENCE</scope>
    <source>
        <strain evidence="1">JCVI_30_bin.13</strain>
    </source>
</reference>
<evidence type="ECO:0000313" key="2">
    <source>
        <dbReference type="Proteomes" id="UP000759246"/>
    </source>
</evidence>
<organism evidence="1 2">
    <name type="scientific">Actinomyces bouchesdurhonensis</name>
    <dbReference type="NCBI Taxonomy" id="1852361"/>
    <lineage>
        <taxon>Bacteria</taxon>
        <taxon>Bacillati</taxon>
        <taxon>Actinomycetota</taxon>
        <taxon>Actinomycetes</taxon>
        <taxon>Actinomycetales</taxon>
        <taxon>Actinomycetaceae</taxon>
        <taxon>Actinomyces</taxon>
    </lineage>
</organism>
<proteinExistence type="predicted"/>